<dbReference type="GO" id="GO:0016740">
    <property type="term" value="F:transferase activity"/>
    <property type="evidence" value="ECO:0007669"/>
    <property type="project" value="UniProtKB-KW"/>
</dbReference>
<evidence type="ECO:0000259" key="2">
    <source>
        <dbReference type="Pfam" id="PF12804"/>
    </source>
</evidence>
<keyword evidence="1" id="KW-0460">Magnesium</keyword>
<dbReference type="Pfam" id="PF12804">
    <property type="entry name" value="NTP_transf_3"/>
    <property type="match status" value="1"/>
</dbReference>
<organism evidence="3 4">
    <name type="scientific">Novosphingobium album</name>
    <name type="common">ex Liu et al. 2023</name>
    <dbReference type="NCBI Taxonomy" id="3031130"/>
    <lineage>
        <taxon>Bacteria</taxon>
        <taxon>Pseudomonadati</taxon>
        <taxon>Pseudomonadota</taxon>
        <taxon>Alphaproteobacteria</taxon>
        <taxon>Sphingomonadales</taxon>
        <taxon>Sphingomonadaceae</taxon>
        <taxon>Novosphingobium</taxon>
    </lineage>
</organism>
<accession>A0ABT5WPR7</accession>
<keyword evidence="4" id="KW-1185">Reference proteome</keyword>
<evidence type="ECO:0000313" key="4">
    <source>
        <dbReference type="Proteomes" id="UP001216253"/>
    </source>
</evidence>
<name>A0ABT5WPR7_9SPHN</name>
<dbReference type="RefSeq" id="WP_275227013.1">
    <property type="nucleotide sequence ID" value="NZ_JARESE010000010.1"/>
</dbReference>
<dbReference type="EMBL" id="JARESE010000010">
    <property type="protein sequence ID" value="MDE8650938.1"/>
    <property type="molecule type" value="Genomic_DNA"/>
</dbReference>
<reference evidence="3 4" key="1">
    <citation type="submission" date="2023-03" db="EMBL/GenBank/DDBJ databases">
        <title>NovoSphingobium album sp. nov. isolated from polycyclic aromatic hydrocarbons- and heavy-metal polluted soil.</title>
        <authorList>
            <person name="Liu Z."/>
            <person name="Wang K."/>
        </authorList>
    </citation>
    <scope>NUCLEOTIDE SEQUENCE [LARGE SCALE GENOMIC DNA]</scope>
    <source>
        <strain evidence="3 4">H3SJ31-1</strain>
    </source>
</reference>
<evidence type="ECO:0000313" key="3">
    <source>
        <dbReference type="EMBL" id="MDE8650938.1"/>
    </source>
</evidence>
<dbReference type="InterPro" id="IPR025877">
    <property type="entry name" value="MobA-like_NTP_Trfase"/>
</dbReference>
<dbReference type="PANTHER" id="PTHR43777">
    <property type="entry name" value="MOLYBDENUM COFACTOR CYTIDYLYLTRANSFERASE"/>
    <property type="match status" value="1"/>
</dbReference>
<feature type="domain" description="MobA-like NTP transferase" evidence="2">
    <location>
        <begin position="5"/>
        <end position="160"/>
    </location>
</feature>
<sequence>MKRVAVVLAAGAATRFGSDKLSAPLGGEPLILHAIRAARAAPVARVIVVARPGLATGDWPGDPPVEVVRIASTALSDSLRAGIAAAGDAGAAFVFLGDMPLVPHTIAARLAARIGDRYAAMPRDDGRPGHPVLLSRRAFADIARLTGDEGAGRLLRQRDDVLFDECTNPLIHFDVDRPEDLGWLASRARSDE</sequence>
<dbReference type="Proteomes" id="UP001216253">
    <property type="component" value="Unassembled WGS sequence"/>
</dbReference>
<dbReference type="Gene3D" id="3.90.550.10">
    <property type="entry name" value="Spore Coat Polysaccharide Biosynthesis Protein SpsA, Chain A"/>
    <property type="match status" value="1"/>
</dbReference>
<gene>
    <name evidence="3" type="ORF">PYV00_04290</name>
</gene>
<evidence type="ECO:0000256" key="1">
    <source>
        <dbReference type="ARBA" id="ARBA00022842"/>
    </source>
</evidence>
<keyword evidence="3" id="KW-0808">Transferase</keyword>
<dbReference type="SUPFAM" id="SSF53448">
    <property type="entry name" value="Nucleotide-diphospho-sugar transferases"/>
    <property type="match status" value="1"/>
</dbReference>
<comment type="caution">
    <text evidence="3">The sequence shown here is derived from an EMBL/GenBank/DDBJ whole genome shotgun (WGS) entry which is preliminary data.</text>
</comment>
<protein>
    <submittedName>
        <fullName evidence="3">NTP transferase domain-containing protein</fullName>
    </submittedName>
</protein>
<dbReference type="InterPro" id="IPR029044">
    <property type="entry name" value="Nucleotide-diphossugar_trans"/>
</dbReference>
<proteinExistence type="predicted"/>
<dbReference type="PANTHER" id="PTHR43777:SF1">
    <property type="entry name" value="MOLYBDENUM COFACTOR CYTIDYLYLTRANSFERASE"/>
    <property type="match status" value="1"/>
</dbReference>